<feature type="region of interest" description="Disordered" evidence="2">
    <location>
        <begin position="1"/>
        <end position="60"/>
    </location>
</feature>
<dbReference type="Pfam" id="PF08238">
    <property type="entry name" value="Sel1"/>
    <property type="match status" value="6"/>
</dbReference>
<proteinExistence type="inferred from homology"/>
<dbReference type="PANTHER" id="PTHR11102">
    <property type="entry name" value="SEL-1-LIKE PROTEIN"/>
    <property type="match status" value="1"/>
</dbReference>
<dbReference type="InterPro" id="IPR011990">
    <property type="entry name" value="TPR-like_helical_dom_sf"/>
</dbReference>
<evidence type="ECO:0000313" key="4">
    <source>
        <dbReference type="Proteomes" id="UP000789595"/>
    </source>
</evidence>
<dbReference type="Gene3D" id="1.25.40.10">
    <property type="entry name" value="Tetratricopeptide repeat domain"/>
    <property type="match status" value="1"/>
</dbReference>
<dbReference type="PANTHER" id="PTHR11102:SF160">
    <property type="entry name" value="ERAD-ASSOCIATED E3 UBIQUITIN-PROTEIN LIGASE COMPONENT HRD3"/>
    <property type="match status" value="1"/>
</dbReference>
<reference evidence="3" key="1">
    <citation type="submission" date="2021-11" db="EMBL/GenBank/DDBJ databases">
        <authorList>
            <consortium name="Genoscope - CEA"/>
            <person name="William W."/>
        </authorList>
    </citation>
    <scope>NUCLEOTIDE SEQUENCE</scope>
</reference>
<dbReference type="AlphaFoldDB" id="A0A8J2WYV6"/>
<accession>A0A8J2WYV6</accession>
<sequence length="420" mass="44704">MIATRTPSAPSSTLTRSNSYHASPHAAQSMPSDRAAREPMPNAAQPSSQTAPLHQHPSPYPSSADRCLICLTRPDDFEDPARGMTCGMCSACGTFFCGECKPQLARRACAADADRDLKERGWGACPACRAPLRASHSENVKRLERLLVTRTEGKHVARVQYKLGLAYELGRGAGRDDAKASSLYEAAAKGGHVKAMFAYAISLDEGRGLQRDATKAVEWFQHAAAKGSAKAQFSLGIRFAEGRGVARDPGRALHWFEKAASQNHAKARCNLGIMFASGIGVARDDSKAARYYLAAATGGVPRAMFDLAVLYARGRGVLKDDVAAVAWCERAAIAGDAAACVNMAHVSGQGLVGRCPDSRAARRWLDLAARRRGSRRDDARDTAVSSLVAAAPAPQLRSLVPGPAPTSPKDSRVFLPALPV</sequence>
<comment type="caution">
    <text evidence="3">The sequence shown here is derived from an EMBL/GenBank/DDBJ whole genome shotgun (WGS) entry which is preliminary data.</text>
</comment>
<dbReference type="InterPro" id="IPR050767">
    <property type="entry name" value="Sel1_AlgK"/>
</dbReference>
<name>A0A8J2WYV6_9STRA</name>
<dbReference type="InterPro" id="IPR006597">
    <property type="entry name" value="Sel1-like"/>
</dbReference>
<organism evidence="3 4">
    <name type="scientific">Pelagomonas calceolata</name>
    <dbReference type="NCBI Taxonomy" id="35677"/>
    <lineage>
        <taxon>Eukaryota</taxon>
        <taxon>Sar</taxon>
        <taxon>Stramenopiles</taxon>
        <taxon>Ochrophyta</taxon>
        <taxon>Pelagophyceae</taxon>
        <taxon>Pelagomonadales</taxon>
        <taxon>Pelagomonadaceae</taxon>
        <taxon>Pelagomonas</taxon>
    </lineage>
</organism>
<evidence type="ECO:0000256" key="1">
    <source>
        <dbReference type="ARBA" id="ARBA00038101"/>
    </source>
</evidence>
<dbReference type="SUPFAM" id="SSF81901">
    <property type="entry name" value="HCP-like"/>
    <property type="match status" value="1"/>
</dbReference>
<keyword evidence="4" id="KW-1185">Reference proteome</keyword>
<comment type="similarity">
    <text evidence="1">Belongs to the sel-1 family.</text>
</comment>
<dbReference type="OrthoDB" id="64419at2759"/>
<dbReference type="EMBL" id="CAKKNE010000004">
    <property type="protein sequence ID" value="CAH0373074.1"/>
    <property type="molecule type" value="Genomic_DNA"/>
</dbReference>
<feature type="compositionally biased region" description="Polar residues" evidence="2">
    <location>
        <begin position="1"/>
        <end position="21"/>
    </location>
</feature>
<evidence type="ECO:0008006" key="5">
    <source>
        <dbReference type="Google" id="ProtNLM"/>
    </source>
</evidence>
<evidence type="ECO:0000313" key="3">
    <source>
        <dbReference type="EMBL" id="CAH0373074.1"/>
    </source>
</evidence>
<evidence type="ECO:0000256" key="2">
    <source>
        <dbReference type="SAM" id="MobiDB-lite"/>
    </source>
</evidence>
<dbReference type="Proteomes" id="UP000789595">
    <property type="component" value="Unassembled WGS sequence"/>
</dbReference>
<dbReference type="SMART" id="SM00671">
    <property type="entry name" value="SEL1"/>
    <property type="match status" value="6"/>
</dbReference>
<gene>
    <name evidence="3" type="ORF">PECAL_4P02450</name>
</gene>
<protein>
    <recommendedName>
        <fullName evidence="5">RING-type domain-containing protein</fullName>
    </recommendedName>
</protein>